<dbReference type="GO" id="GO:0044774">
    <property type="term" value="P:mitotic DNA integrity checkpoint signaling"/>
    <property type="evidence" value="ECO:0007669"/>
    <property type="project" value="TreeGrafter"/>
</dbReference>
<dbReference type="GO" id="GO:0005634">
    <property type="term" value="C:nucleus"/>
    <property type="evidence" value="ECO:0007669"/>
    <property type="project" value="TreeGrafter"/>
</dbReference>
<dbReference type="GO" id="GO:0003690">
    <property type="term" value="F:double-stranded DNA binding"/>
    <property type="evidence" value="ECO:0007669"/>
    <property type="project" value="TreeGrafter"/>
</dbReference>
<feature type="non-terminal residue" evidence="2">
    <location>
        <position position="1"/>
    </location>
</feature>
<dbReference type="GO" id="GO:0015074">
    <property type="term" value="P:DNA integration"/>
    <property type="evidence" value="ECO:0007669"/>
    <property type="project" value="TreeGrafter"/>
</dbReference>
<dbReference type="GO" id="GO:0035861">
    <property type="term" value="C:site of double-strand break"/>
    <property type="evidence" value="ECO:0007669"/>
    <property type="project" value="TreeGrafter"/>
</dbReference>
<dbReference type="GO" id="GO:0044547">
    <property type="term" value="F:DNA topoisomerase binding"/>
    <property type="evidence" value="ECO:0007669"/>
    <property type="project" value="TreeGrafter"/>
</dbReference>
<evidence type="ECO:0000313" key="1">
    <source>
        <dbReference type="Proteomes" id="UP000515204"/>
    </source>
</evidence>
<dbReference type="GeneID" id="106747351"/>
<dbReference type="GO" id="GO:0000793">
    <property type="term" value="C:condensed chromosome"/>
    <property type="evidence" value="ECO:0007669"/>
    <property type="project" value="TreeGrafter"/>
</dbReference>
<dbReference type="Proteomes" id="UP000515204">
    <property type="component" value="Unplaced"/>
</dbReference>
<dbReference type="InterPro" id="IPR052709">
    <property type="entry name" value="Transposase-MT_Hybrid"/>
</dbReference>
<dbReference type="GO" id="GO:0042800">
    <property type="term" value="F:histone H3K4 methyltransferase activity"/>
    <property type="evidence" value="ECO:0007669"/>
    <property type="project" value="TreeGrafter"/>
</dbReference>
<sequence length="116" mass="13705">PELANRRSVVFHQDNARPHMSLVTRQNLWELGWEVLMHPPYSPAPSDYHVFLALQNFLSDKKLASREDCENRLLEFFANKDQDFCERGIMKLLLKWQKIIKQNGAYLTQIRQSETC</sequence>
<dbReference type="GO" id="GO:0031297">
    <property type="term" value="P:replication fork processing"/>
    <property type="evidence" value="ECO:0007669"/>
    <property type="project" value="TreeGrafter"/>
</dbReference>
<accession>A0A6P3XQE4</accession>
<dbReference type="OrthoDB" id="10032414at2759"/>
<dbReference type="Gene3D" id="3.30.420.10">
    <property type="entry name" value="Ribonuclease H-like superfamily/Ribonuclease H"/>
    <property type="match status" value="1"/>
</dbReference>
<dbReference type="AlphaFoldDB" id="A0A6P3XQE4"/>
<dbReference type="GO" id="GO:0006303">
    <property type="term" value="P:double-strand break repair via nonhomologous end joining"/>
    <property type="evidence" value="ECO:0007669"/>
    <property type="project" value="TreeGrafter"/>
</dbReference>
<dbReference type="InterPro" id="IPR036397">
    <property type="entry name" value="RNaseH_sf"/>
</dbReference>
<name>A0A6P3XQE4_DINQU</name>
<organism evidence="1 2">
    <name type="scientific">Dinoponera quadriceps</name>
    <name type="common">South American ant</name>
    <dbReference type="NCBI Taxonomy" id="609295"/>
    <lineage>
        <taxon>Eukaryota</taxon>
        <taxon>Metazoa</taxon>
        <taxon>Ecdysozoa</taxon>
        <taxon>Arthropoda</taxon>
        <taxon>Hexapoda</taxon>
        <taxon>Insecta</taxon>
        <taxon>Pterygota</taxon>
        <taxon>Neoptera</taxon>
        <taxon>Endopterygota</taxon>
        <taxon>Hymenoptera</taxon>
        <taxon>Apocrita</taxon>
        <taxon>Aculeata</taxon>
        <taxon>Formicoidea</taxon>
        <taxon>Formicidae</taxon>
        <taxon>Ponerinae</taxon>
        <taxon>Ponerini</taxon>
        <taxon>Dinoponera</taxon>
    </lineage>
</organism>
<dbReference type="RefSeq" id="XP_014480269.1">
    <property type="nucleotide sequence ID" value="XM_014624783.1"/>
</dbReference>
<dbReference type="GO" id="GO:0003697">
    <property type="term" value="F:single-stranded DNA binding"/>
    <property type="evidence" value="ECO:0007669"/>
    <property type="project" value="TreeGrafter"/>
</dbReference>
<reference evidence="2" key="1">
    <citation type="submission" date="2025-08" db="UniProtKB">
        <authorList>
            <consortium name="RefSeq"/>
        </authorList>
    </citation>
    <scope>IDENTIFICATION</scope>
</reference>
<dbReference type="GO" id="GO:0000729">
    <property type="term" value="P:DNA double-strand break processing"/>
    <property type="evidence" value="ECO:0007669"/>
    <property type="project" value="TreeGrafter"/>
</dbReference>
<keyword evidence="1" id="KW-1185">Reference proteome</keyword>
<dbReference type="GO" id="GO:0046975">
    <property type="term" value="F:histone H3K36 methyltransferase activity"/>
    <property type="evidence" value="ECO:0007669"/>
    <property type="project" value="TreeGrafter"/>
</dbReference>
<evidence type="ECO:0000313" key="2">
    <source>
        <dbReference type="RefSeq" id="XP_014480269.1"/>
    </source>
</evidence>
<protein>
    <submittedName>
        <fullName evidence="2">Histone-lysine N-methyltransferase SETMAR-like</fullName>
    </submittedName>
</protein>
<dbReference type="KEGG" id="dqu:106747351"/>
<gene>
    <name evidence="2" type="primary">LOC106747351</name>
</gene>
<dbReference type="GO" id="GO:0000014">
    <property type="term" value="F:single-stranded DNA endodeoxyribonuclease activity"/>
    <property type="evidence" value="ECO:0007669"/>
    <property type="project" value="TreeGrafter"/>
</dbReference>
<proteinExistence type="predicted"/>
<dbReference type="PANTHER" id="PTHR46060">
    <property type="entry name" value="MARINER MOS1 TRANSPOSASE-LIKE PROTEIN"/>
    <property type="match status" value="1"/>
</dbReference>
<dbReference type="PANTHER" id="PTHR46060:SF2">
    <property type="entry name" value="HISTONE-LYSINE N-METHYLTRANSFERASE SETMAR"/>
    <property type="match status" value="1"/>
</dbReference>